<keyword evidence="1 3" id="KW-0863">Zinc-finger</keyword>
<dbReference type="CDD" id="cd19804">
    <property type="entry name" value="Bbox1_TRIM19_C-V"/>
    <property type="match status" value="1"/>
</dbReference>
<evidence type="ECO:0000256" key="2">
    <source>
        <dbReference type="ARBA" id="ARBA00022833"/>
    </source>
</evidence>
<evidence type="ECO:0000313" key="8">
    <source>
        <dbReference type="Proteomes" id="UP000472261"/>
    </source>
</evidence>
<dbReference type="GO" id="GO:0044790">
    <property type="term" value="P:suppression of viral release by host"/>
    <property type="evidence" value="ECO:0007669"/>
    <property type="project" value="TreeGrafter"/>
</dbReference>
<proteinExistence type="predicted"/>
<feature type="coiled-coil region" evidence="4">
    <location>
        <begin position="317"/>
        <end position="395"/>
    </location>
</feature>
<keyword evidence="2" id="KW-0862">Zinc</keyword>
<dbReference type="CDD" id="cd19770">
    <property type="entry name" value="Bbox2_TRIM19_C-V"/>
    <property type="match status" value="1"/>
</dbReference>
<keyword evidence="4" id="KW-0175">Coiled coil</keyword>
<dbReference type="Pfam" id="PF12126">
    <property type="entry name" value="PML_CC"/>
    <property type="match status" value="1"/>
</dbReference>
<feature type="compositionally biased region" description="Polar residues" evidence="5">
    <location>
        <begin position="77"/>
        <end position="99"/>
    </location>
</feature>
<evidence type="ECO:0000256" key="1">
    <source>
        <dbReference type="ARBA" id="ARBA00022771"/>
    </source>
</evidence>
<dbReference type="PANTHER" id="PTHR25462:SF302">
    <property type="entry name" value="PROTEIN PML"/>
    <property type="match status" value="1"/>
</dbReference>
<dbReference type="OMA" id="YISSIYC"/>
<dbReference type="Pfam" id="PF22586">
    <property type="entry name" value="ANCHR-like_BBOX"/>
    <property type="match status" value="1"/>
</dbReference>
<sequence>MWREVARGGTLLCVGLADGLGRAVGGFGDRAGRSTPEAGTTWWGHDLSILASPTARSGRSKSERKKSIGTFEISPYNPESNTPNAQCSFLPTSPASSSYPDGPAAPKEPGAVPGPSQCPAPSGLLGEGDFQFVLCEGCRQESPNLKLLTCLHTLPIPQPDGIPDVDNVLFSSLQARLRVYRRISSGGLSCCRCRREAAAVWCSECEEFLCPGCFEDHQWFFKKRSHEARKVEELRAESAHRFLEGTKKSCSLFCSSPGHTEQGHVTSIFCRKCEKPLCCSCALLDAQHSPFYCDIRAEIQRRQDELAALGQELARRRAGFEASRAVLQDEAARLEAEGLGVQELVRQRVEQLVRLIRQEEEQLLATVEEKQKRGRKELESELRRVEAVLRRMEAGERLVEKMGLYATEQEVMDMQPFVKDALEELRRQHPAADGELVLHEDFAECRARLQALAERIEGPQGEMWAHVASKHPVLISLPPHLARASGMAEGGPAPPLRDTTAASPTPRPAGAALGMQVGHYGLPYNESDQEPRLCPLELHPHSFPSAEDGSIIISSEDSEEDTVMSGTSDFTC</sequence>
<evidence type="ECO:0000256" key="3">
    <source>
        <dbReference type="PROSITE-ProRule" id="PRU00024"/>
    </source>
</evidence>
<dbReference type="PROSITE" id="PS50119">
    <property type="entry name" value="ZF_BBOX"/>
    <property type="match status" value="1"/>
</dbReference>
<keyword evidence="8" id="KW-1185">Reference proteome</keyword>
<keyword evidence="1 3" id="KW-0479">Metal-binding</keyword>
<dbReference type="GO" id="GO:0008630">
    <property type="term" value="P:intrinsic apoptotic signaling pathway in response to DNA damage"/>
    <property type="evidence" value="ECO:0007669"/>
    <property type="project" value="TreeGrafter"/>
</dbReference>
<dbReference type="Proteomes" id="UP000472261">
    <property type="component" value="Unplaced"/>
</dbReference>
<evidence type="ECO:0000256" key="4">
    <source>
        <dbReference type="SAM" id="Coils"/>
    </source>
</evidence>
<dbReference type="GO" id="GO:0045087">
    <property type="term" value="P:innate immune response"/>
    <property type="evidence" value="ECO:0007669"/>
    <property type="project" value="TreeGrafter"/>
</dbReference>
<protein>
    <recommendedName>
        <fullName evidence="6">B box-type domain-containing protein</fullName>
    </recommendedName>
</protein>
<dbReference type="InterPro" id="IPR000315">
    <property type="entry name" value="Znf_B-box"/>
</dbReference>
<accession>A0A669P4E9</accession>
<organism evidence="7 8">
    <name type="scientific">Phasianus colchicus</name>
    <name type="common">Common pheasant</name>
    <dbReference type="NCBI Taxonomy" id="9054"/>
    <lineage>
        <taxon>Eukaryota</taxon>
        <taxon>Metazoa</taxon>
        <taxon>Chordata</taxon>
        <taxon>Craniata</taxon>
        <taxon>Vertebrata</taxon>
        <taxon>Euteleostomi</taxon>
        <taxon>Archelosauria</taxon>
        <taxon>Archosauria</taxon>
        <taxon>Dinosauria</taxon>
        <taxon>Saurischia</taxon>
        <taxon>Theropoda</taxon>
        <taxon>Coelurosauria</taxon>
        <taxon>Aves</taxon>
        <taxon>Neognathae</taxon>
        <taxon>Galloanserae</taxon>
        <taxon>Galliformes</taxon>
        <taxon>Phasianidae</taxon>
        <taxon>Phasianinae</taxon>
        <taxon>Phasianus</taxon>
    </lineage>
</organism>
<reference evidence="7" key="1">
    <citation type="submission" date="2025-08" db="UniProtKB">
        <authorList>
            <consortium name="Ensembl"/>
        </authorList>
    </citation>
    <scope>IDENTIFICATION</scope>
</reference>
<name>A0A669P4E9_PHACC</name>
<evidence type="ECO:0000256" key="5">
    <source>
        <dbReference type="SAM" id="MobiDB-lite"/>
    </source>
</evidence>
<dbReference type="GO" id="GO:0005654">
    <property type="term" value="C:nucleoplasm"/>
    <property type="evidence" value="ECO:0007669"/>
    <property type="project" value="TreeGrafter"/>
</dbReference>
<evidence type="ECO:0000259" key="6">
    <source>
        <dbReference type="PROSITE" id="PS50119"/>
    </source>
</evidence>
<feature type="domain" description="B box-type" evidence="6">
    <location>
        <begin position="185"/>
        <end position="231"/>
    </location>
</feature>
<evidence type="ECO:0000313" key="7">
    <source>
        <dbReference type="Ensembl" id="ENSPCLP00000001975.1"/>
    </source>
</evidence>
<dbReference type="InterPro" id="IPR047153">
    <property type="entry name" value="TRIM45/56/19-like"/>
</dbReference>
<dbReference type="AlphaFoldDB" id="A0A669P4E9"/>
<reference evidence="7" key="2">
    <citation type="submission" date="2025-09" db="UniProtKB">
        <authorList>
            <consortium name="Ensembl"/>
        </authorList>
    </citation>
    <scope>IDENTIFICATION</scope>
</reference>
<dbReference type="GO" id="GO:0008270">
    <property type="term" value="F:zinc ion binding"/>
    <property type="evidence" value="ECO:0007669"/>
    <property type="project" value="UniProtKB-KW"/>
</dbReference>
<dbReference type="PANTHER" id="PTHR25462">
    <property type="entry name" value="BONUS, ISOFORM C-RELATED"/>
    <property type="match status" value="1"/>
</dbReference>
<dbReference type="InterPro" id="IPR021978">
    <property type="entry name" value="PML-like_CC"/>
</dbReference>
<feature type="region of interest" description="Disordered" evidence="5">
    <location>
        <begin position="484"/>
        <end position="513"/>
    </location>
</feature>
<dbReference type="Ensembl" id="ENSPCLT00000002646.1">
    <property type="protein sequence ID" value="ENSPCLP00000001975.1"/>
    <property type="gene ID" value="ENSPCLG00000001637.1"/>
</dbReference>
<feature type="region of interest" description="Disordered" evidence="5">
    <location>
        <begin position="53"/>
        <end position="117"/>
    </location>
</feature>